<dbReference type="InterPro" id="IPR040079">
    <property type="entry name" value="Glutathione_S-Trfase"/>
</dbReference>
<dbReference type="Gene3D" id="3.40.30.10">
    <property type="entry name" value="Glutaredoxin"/>
    <property type="match status" value="1"/>
</dbReference>
<name>A0AAN8ICR4_9EURO</name>
<dbReference type="InterPro" id="IPR010987">
    <property type="entry name" value="Glutathione-S-Trfase_C-like"/>
</dbReference>
<dbReference type="Pfam" id="PF13409">
    <property type="entry name" value="GST_N_2"/>
    <property type="match status" value="1"/>
</dbReference>
<evidence type="ECO:0000313" key="5">
    <source>
        <dbReference type="Proteomes" id="UP001316803"/>
    </source>
</evidence>
<dbReference type="EMBL" id="JAKLMC020000001">
    <property type="protein sequence ID" value="KAK5958836.1"/>
    <property type="molecule type" value="Genomic_DNA"/>
</dbReference>
<sequence length="229" mass="26110">MLTIHHLQRSQSERIPWLCEELAIPYELKLYQRSPLLSPPELVALSPLGAAPVITDTTTDPSKPLKLAESAAIVEYIIQKHGNGRLALPPAHESYTDYLYWFHLSNGNLQPCLQRSMHFRMLKLAPDNPVQKNVDTRLKKILDLYNDRLTQVPWLAGDEFTAADLMSVFSFTTMRLFYPMDLTGHDGIVSWLRRVGERPAYRAAMEKSDLGFAPLLRGETPELFPPLQR</sequence>
<keyword evidence="5" id="KW-1185">Reference proteome</keyword>
<dbReference type="PANTHER" id="PTHR44051:SF9">
    <property type="entry name" value="GLUTATHIONE S-TRANSFERASE 1"/>
    <property type="match status" value="1"/>
</dbReference>
<gene>
    <name evidence="4" type="ORF">OHC33_000680</name>
</gene>
<dbReference type="SUPFAM" id="SSF47616">
    <property type="entry name" value="GST C-terminal domain-like"/>
    <property type="match status" value="1"/>
</dbReference>
<dbReference type="Pfam" id="PF00043">
    <property type="entry name" value="GST_C"/>
    <property type="match status" value="1"/>
</dbReference>
<dbReference type="InterPro" id="IPR036282">
    <property type="entry name" value="Glutathione-S-Trfase_C_sf"/>
</dbReference>
<reference evidence="4 5" key="1">
    <citation type="submission" date="2022-12" db="EMBL/GenBank/DDBJ databases">
        <title>Genomic features and morphological characterization of a novel Knufia sp. strain isolated from spacecraft assembly facility.</title>
        <authorList>
            <person name="Teixeira M."/>
            <person name="Chander A.M."/>
            <person name="Stajich J.E."/>
            <person name="Venkateswaran K."/>
        </authorList>
    </citation>
    <scope>NUCLEOTIDE SEQUENCE [LARGE SCALE GENOMIC DNA]</scope>
    <source>
        <strain evidence="4 5">FJI-L2-BK-P2</strain>
    </source>
</reference>
<proteinExistence type="inferred from homology"/>
<dbReference type="SFLD" id="SFLDG00358">
    <property type="entry name" value="Main_(cytGST)"/>
    <property type="match status" value="1"/>
</dbReference>
<evidence type="ECO:0008006" key="6">
    <source>
        <dbReference type="Google" id="ProtNLM"/>
    </source>
</evidence>
<comment type="caution">
    <text evidence="4">The sequence shown here is derived from an EMBL/GenBank/DDBJ whole genome shotgun (WGS) entry which is preliminary data.</text>
</comment>
<evidence type="ECO:0000256" key="1">
    <source>
        <dbReference type="ARBA" id="ARBA00007409"/>
    </source>
</evidence>
<dbReference type="SUPFAM" id="SSF52833">
    <property type="entry name" value="Thioredoxin-like"/>
    <property type="match status" value="1"/>
</dbReference>
<comment type="similarity">
    <text evidence="1">Belongs to the GST superfamily.</text>
</comment>
<dbReference type="AlphaFoldDB" id="A0AAN8ICR4"/>
<feature type="domain" description="GST N-terminal" evidence="2">
    <location>
        <begin position="1"/>
        <end position="85"/>
    </location>
</feature>
<dbReference type="PROSITE" id="PS50404">
    <property type="entry name" value="GST_NTER"/>
    <property type="match status" value="1"/>
</dbReference>
<evidence type="ECO:0000313" key="4">
    <source>
        <dbReference type="EMBL" id="KAK5958836.1"/>
    </source>
</evidence>
<accession>A0AAN8ICR4</accession>
<dbReference type="Proteomes" id="UP001316803">
    <property type="component" value="Unassembled WGS sequence"/>
</dbReference>
<dbReference type="CDD" id="cd03046">
    <property type="entry name" value="GST_N_GTT1_like"/>
    <property type="match status" value="1"/>
</dbReference>
<evidence type="ECO:0000259" key="3">
    <source>
        <dbReference type="PROSITE" id="PS50405"/>
    </source>
</evidence>
<dbReference type="PROSITE" id="PS50405">
    <property type="entry name" value="GST_CTER"/>
    <property type="match status" value="1"/>
</dbReference>
<dbReference type="PANTHER" id="PTHR44051">
    <property type="entry name" value="GLUTATHIONE S-TRANSFERASE-RELATED"/>
    <property type="match status" value="1"/>
</dbReference>
<dbReference type="SFLD" id="SFLDS00019">
    <property type="entry name" value="Glutathione_Transferase_(cytos"/>
    <property type="match status" value="1"/>
</dbReference>
<dbReference type="InterPro" id="IPR004045">
    <property type="entry name" value="Glutathione_S-Trfase_N"/>
</dbReference>
<dbReference type="Gene3D" id="1.20.1050.10">
    <property type="match status" value="1"/>
</dbReference>
<organism evidence="4 5">
    <name type="scientific">Knufia fluminis</name>
    <dbReference type="NCBI Taxonomy" id="191047"/>
    <lineage>
        <taxon>Eukaryota</taxon>
        <taxon>Fungi</taxon>
        <taxon>Dikarya</taxon>
        <taxon>Ascomycota</taxon>
        <taxon>Pezizomycotina</taxon>
        <taxon>Eurotiomycetes</taxon>
        <taxon>Chaetothyriomycetidae</taxon>
        <taxon>Chaetothyriales</taxon>
        <taxon>Trichomeriaceae</taxon>
        <taxon>Knufia</taxon>
    </lineage>
</organism>
<dbReference type="InterPro" id="IPR036249">
    <property type="entry name" value="Thioredoxin-like_sf"/>
</dbReference>
<evidence type="ECO:0000259" key="2">
    <source>
        <dbReference type="PROSITE" id="PS50404"/>
    </source>
</evidence>
<dbReference type="InterPro" id="IPR004046">
    <property type="entry name" value="GST_C"/>
</dbReference>
<protein>
    <recommendedName>
        <fullName evidence="6">Glutathione S-transferase</fullName>
    </recommendedName>
</protein>
<feature type="domain" description="GST C-terminal" evidence="3">
    <location>
        <begin position="91"/>
        <end position="227"/>
    </location>
</feature>
<dbReference type="SFLD" id="SFLDG01150">
    <property type="entry name" value="Main.1:_Beta-like"/>
    <property type="match status" value="1"/>
</dbReference>